<proteinExistence type="predicted"/>
<dbReference type="EMBL" id="KQ085886">
    <property type="protein sequence ID" value="KLO19542.1"/>
    <property type="molecule type" value="Genomic_DNA"/>
</dbReference>
<dbReference type="AlphaFoldDB" id="A0A0H2S5Q2"/>
<dbReference type="SUPFAM" id="SSF50978">
    <property type="entry name" value="WD40 repeat-like"/>
    <property type="match status" value="1"/>
</dbReference>
<dbReference type="InterPro" id="IPR036322">
    <property type="entry name" value="WD40_repeat_dom_sf"/>
</dbReference>
<evidence type="ECO:0000256" key="3">
    <source>
        <dbReference type="PROSITE-ProRule" id="PRU00221"/>
    </source>
</evidence>
<keyword evidence="1 3" id="KW-0853">WD repeat</keyword>
<dbReference type="InParanoid" id="A0A0H2S5Q2"/>
<feature type="compositionally biased region" description="Acidic residues" evidence="4">
    <location>
        <begin position="463"/>
        <end position="475"/>
    </location>
</feature>
<keyword evidence="6" id="KW-1185">Reference proteome</keyword>
<feature type="region of interest" description="Disordered" evidence="4">
    <location>
        <begin position="278"/>
        <end position="297"/>
    </location>
</feature>
<evidence type="ECO:0000256" key="1">
    <source>
        <dbReference type="ARBA" id="ARBA00022574"/>
    </source>
</evidence>
<protein>
    <submittedName>
        <fullName evidence="5">Uncharacterized protein</fullName>
    </submittedName>
</protein>
<evidence type="ECO:0000313" key="5">
    <source>
        <dbReference type="EMBL" id="KLO19542.1"/>
    </source>
</evidence>
<organism evidence="5 6">
    <name type="scientific">Schizopora paradoxa</name>
    <dbReference type="NCBI Taxonomy" id="27342"/>
    <lineage>
        <taxon>Eukaryota</taxon>
        <taxon>Fungi</taxon>
        <taxon>Dikarya</taxon>
        <taxon>Basidiomycota</taxon>
        <taxon>Agaricomycotina</taxon>
        <taxon>Agaricomycetes</taxon>
        <taxon>Hymenochaetales</taxon>
        <taxon>Schizoporaceae</taxon>
        <taxon>Schizopora</taxon>
    </lineage>
</organism>
<dbReference type="STRING" id="27342.A0A0H2S5Q2"/>
<dbReference type="PROSITE" id="PS00678">
    <property type="entry name" value="WD_REPEATS_1"/>
    <property type="match status" value="1"/>
</dbReference>
<evidence type="ECO:0000256" key="4">
    <source>
        <dbReference type="SAM" id="MobiDB-lite"/>
    </source>
</evidence>
<feature type="repeat" description="WD" evidence="3">
    <location>
        <begin position="401"/>
        <end position="440"/>
    </location>
</feature>
<accession>A0A0H2S5Q2</accession>
<reference evidence="5 6" key="1">
    <citation type="submission" date="2015-04" db="EMBL/GenBank/DDBJ databases">
        <title>Complete genome sequence of Schizopora paradoxa KUC8140, a cosmopolitan wood degrader in East Asia.</title>
        <authorList>
            <consortium name="DOE Joint Genome Institute"/>
            <person name="Min B."/>
            <person name="Park H."/>
            <person name="Jang Y."/>
            <person name="Kim J.-J."/>
            <person name="Kim K.H."/>
            <person name="Pangilinan J."/>
            <person name="Lipzen A."/>
            <person name="Riley R."/>
            <person name="Grigoriev I.V."/>
            <person name="Spatafora J.W."/>
            <person name="Choi I.-G."/>
        </authorList>
    </citation>
    <scope>NUCLEOTIDE SEQUENCE [LARGE SCALE GENOMIC DNA]</scope>
    <source>
        <strain evidence="5 6">KUC8140</strain>
    </source>
</reference>
<dbReference type="Gene3D" id="2.130.10.10">
    <property type="entry name" value="YVTN repeat-like/Quinoprotein amine dehydrogenase"/>
    <property type="match status" value="1"/>
</dbReference>
<dbReference type="InterPro" id="IPR015943">
    <property type="entry name" value="WD40/YVTN_repeat-like_dom_sf"/>
</dbReference>
<dbReference type="InterPro" id="IPR019775">
    <property type="entry name" value="WD40_repeat_CS"/>
</dbReference>
<keyword evidence="2" id="KW-0677">Repeat</keyword>
<dbReference type="Proteomes" id="UP000053477">
    <property type="component" value="Unassembled WGS sequence"/>
</dbReference>
<dbReference type="OrthoDB" id="3219396at2759"/>
<dbReference type="InterPro" id="IPR001680">
    <property type="entry name" value="WD40_rpt"/>
</dbReference>
<feature type="region of interest" description="Disordered" evidence="4">
    <location>
        <begin position="443"/>
        <end position="476"/>
    </location>
</feature>
<evidence type="ECO:0000313" key="6">
    <source>
        <dbReference type="Proteomes" id="UP000053477"/>
    </source>
</evidence>
<feature type="compositionally biased region" description="Low complexity" evidence="4">
    <location>
        <begin position="448"/>
        <end position="462"/>
    </location>
</feature>
<name>A0A0H2S5Q2_9AGAM</name>
<evidence type="ECO:0000256" key="2">
    <source>
        <dbReference type="ARBA" id="ARBA00022737"/>
    </source>
</evidence>
<sequence length="508" mass="55584">MSPQLWKDQFILEFGRMRLRGGRGFIQRRDGREVRPLPSRAKSSSNSPEDNIDWKWMFRISCNWRRGRCSIESINDAQYLRNSSLPSSVLLTGSLLITSLPTLSASPLVYLHRTSGLPITMSGSHRTKTPTHITTLTLDQSPPSSLHLTRLACFYDTGEFSIFSIDHTNPESSRRLISYLPQLRTDRTAPIQHAAYHHPLLATLSEGFDLSLYDMSDDNIVHTQTLSSFTSFPPSSLVLSAPTARKDRDNYYKLVLAYAVPVFPAHWSVAVTELKISSGSRTDSNSSTSSPPPCTVLSTRSTRAYDFPPGWVDESALRDVKAQWGRKVARVADTQTDGKWVVLAPADRLPSPAGSGVLGTTSSALQLYRLHLPPAPSGSSSSGSRMASATTSPRLTFVRFLHGHTGPVIALSLADGRCVSLGADGSIWAWDLEKGWSAEVQAPRHSVGSLSGSQPRESSGSSTDDDDSTVDDEESSVLPKALIGSVVFDERRIVSTTAHGIELRNFDV</sequence>
<gene>
    <name evidence="5" type="ORF">SCHPADRAFT_898821</name>
</gene>
<dbReference type="PROSITE" id="PS50082">
    <property type="entry name" value="WD_REPEATS_2"/>
    <property type="match status" value="1"/>
</dbReference>